<dbReference type="GO" id="GO:0030422">
    <property type="term" value="P:siRNA processing"/>
    <property type="evidence" value="ECO:0007669"/>
    <property type="project" value="TreeGrafter"/>
</dbReference>
<dbReference type="Proteomes" id="UP000283269">
    <property type="component" value="Unassembled WGS sequence"/>
</dbReference>
<dbReference type="GO" id="GO:0003723">
    <property type="term" value="F:RNA binding"/>
    <property type="evidence" value="ECO:0007669"/>
    <property type="project" value="UniProtKB-KW"/>
</dbReference>
<keyword evidence="1" id="KW-0694">RNA-binding</keyword>
<keyword evidence="4" id="KW-1185">Reference proteome</keyword>
<evidence type="ECO:0000313" key="3">
    <source>
        <dbReference type="EMBL" id="PPQ77522.1"/>
    </source>
</evidence>
<keyword evidence="1" id="KW-0696">RNA-directed RNA polymerase</keyword>
<dbReference type="AlphaFoldDB" id="A0A409WG92"/>
<keyword evidence="1" id="KW-0808">Transferase</keyword>
<evidence type="ECO:0000256" key="1">
    <source>
        <dbReference type="RuleBase" id="RU363098"/>
    </source>
</evidence>
<dbReference type="STRING" id="93625.A0A409WG92"/>
<reference evidence="3 4" key="1">
    <citation type="journal article" date="2018" name="Evol. Lett.">
        <title>Horizontal gene cluster transfer increased hallucinogenic mushroom diversity.</title>
        <authorList>
            <person name="Reynolds H.T."/>
            <person name="Vijayakumar V."/>
            <person name="Gluck-Thaler E."/>
            <person name="Korotkin H.B."/>
            <person name="Matheny P.B."/>
            <person name="Slot J.C."/>
        </authorList>
    </citation>
    <scope>NUCLEOTIDE SEQUENCE [LARGE SCALE GENOMIC DNA]</scope>
    <source>
        <strain evidence="3 4">2631</strain>
    </source>
</reference>
<dbReference type="GO" id="GO:0003968">
    <property type="term" value="F:RNA-directed RNA polymerase activity"/>
    <property type="evidence" value="ECO:0007669"/>
    <property type="project" value="UniProtKB-KW"/>
</dbReference>
<feature type="domain" description="RDRP core" evidence="2">
    <location>
        <begin position="421"/>
        <end position="1036"/>
    </location>
</feature>
<dbReference type="InterPro" id="IPR057596">
    <property type="entry name" value="RDRP_core"/>
</dbReference>
<dbReference type="PANTHER" id="PTHR23079:SF55">
    <property type="entry name" value="RNA-DIRECTED RNA POLYMERASE"/>
    <property type="match status" value="1"/>
</dbReference>
<comment type="catalytic activity">
    <reaction evidence="1">
        <text>RNA(n) + a ribonucleoside 5'-triphosphate = RNA(n+1) + diphosphate</text>
        <dbReference type="Rhea" id="RHEA:21248"/>
        <dbReference type="Rhea" id="RHEA-COMP:14527"/>
        <dbReference type="Rhea" id="RHEA-COMP:17342"/>
        <dbReference type="ChEBI" id="CHEBI:33019"/>
        <dbReference type="ChEBI" id="CHEBI:61557"/>
        <dbReference type="ChEBI" id="CHEBI:140395"/>
        <dbReference type="EC" id="2.7.7.48"/>
    </reaction>
</comment>
<comment type="caution">
    <text evidence="3">The sequence shown here is derived from an EMBL/GenBank/DDBJ whole genome shotgun (WGS) entry which is preliminary data.</text>
</comment>
<dbReference type="InterPro" id="IPR007855">
    <property type="entry name" value="RDRP"/>
</dbReference>
<organism evidence="3 4">
    <name type="scientific">Psilocybe cyanescens</name>
    <dbReference type="NCBI Taxonomy" id="93625"/>
    <lineage>
        <taxon>Eukaryota</taxon>
        <taxon>Fungi</taxon>
        <taxon>Dikarya</taxon>
        <taxon>Basidiomycota</taxon>
        <taxon>Agaricomycotina</taxon>
        <taxon>Agaricomycetes</taxon>
        <taxon>Agaricomycetidae</taxon>
        <taxon>Agaricales</taxon>
        <taxon>Agaricineae</taxon>
        <taxon>Strophariaceae</taxon>
        <taxon>Psilocybe</taxon>
    </lineage>
</organism>
<dbReference type="PANTHER" id="PTHR23079">
    <property type="entry name" value="RNA-DEPENDENT RNA POLYMERASE"/>
    <property type="match status" value="1"/>
</dbReference>
<sequence>MDLYIRNIPNEVNEWTVTRAIAAVLHSEDFAPVTEGRLINFRVKLNESTAGGIRNDGTGVLTLPTDTIGSRFLGYVFNDRIKIDKRKLKFSKSGKPPPEHLSLTLKKTPYVNPDIEEERQQKVWALDTKLRIDTVQFGIFYQSQYPEKKNVPQPPRAFSVEWERDYTRNSYGCLHFEYDHKLIRITLGNQLTEEEGRSIAINFASIQKIGAGYDGKPYICFDTLTPPVLESIQFHRSMTGERIVDNQRYKQRIGAINAAHATVAPYTPQIRIVLYNHPDMDVVEEFTKMCEIAGLSKSMVKHLRGPVQIEAVKNQFFKPKRMFEIHRTLAKFEWPVAFQLESLLHNGLMHTDDLDWLILRIPSLMHHGNSFVGDLLRRYNEKMRERPSWKSPQACFEDTVTRSKETFTMPREAFRCYHVTFTPTRMILEGPYASQSNRVIRQYQGFEDHFLRVDFRDEDRLQYRWDREVDGASFLVERVGGILKQGFELAGRRFEFLAYSSSALREHAVWFMNPFLHPQRGNVNAEYIRESLGNFAGTELFKQPSKYAARLAQAFTATDPSVDILRNEWDEMPDIGKEPYLFTDGVGTISRALGDKIWAKLRENRASTGSILKPSAYQIRFLGYKGVVVIDEELDKNGNNIHMRLRPSMRKFEVRDNKIAPLEIAQAFELPNTCYLNRPLVMVLEDLGVRKEALQELQDAAVADAKTIDDSINQFRDVLKSHNLGSAYRLRDILTRLKDKYNMDLTSDGKTIAVDNPFLRQIRQVAMTDILRDIKHSARIPVPQSYLLVGVADEGPAYEAEGRKNVFCLSEGEIYGKIIIVCIQTRTEAPIWISGNVSISRSPVAHPGDIQRVRAIGKPPANCLFGHLRNVVVMPSKGSRSLASCLAGGDVDGDLFSVICYEPVLPRTLEDPAAYEALDPYKLPGDRNVHVNDICDFVVEYINSDLLGLLSDRLLVIAGESKSDGIRDPNCLYLAELCSHAVDYPKSGSPPDLDTNELPRTLIRCKPDWHAAEVVSPRHTDYYESSRALGYLFRSITLNEPEPISTAEPRKKALSDPISLALLERVQQYLGDSALINDNTPPEILILFKRYADELRYISATHTLSNTPGVQLLEAEIVVGTILAKCSQKRWRKDRIYRMRLHGETLVRDVQRSLLEVGIKPTNTYAELITGLELAWFAWGYSLRQCNEFGANSFGLIALGIIFDCLDKLEVMSMNENRG</sequence>
<accession>A0A409WG92</accession>
<comment type="similarity">
    <text evidence="1">Belongs to the RdRP family.</text>
</comment>
<evidence type="ECO:0000259" key="2">
    <source>
        <dbReference type="Pfam" id="PF05183"/>
    </source>
</evidence>
<dbReference type="EC" id="2.7.7.48" evidence="1"/>
<name>A0A409WG92_PSICY</name>
<gene>
    <name evidence="3" type="ORF">CVT25_011319</name>
</gene>
<dbReference type="InParanoid" id="A0A409WG92"/>
<dbReference type="EMBL" id="NHYD01003438">
    <property type="protein sequence ID" value="PPQ77522.1"/>
    <property type="molecule type" value="Genomic_DNA"/>
</dbReference>
<evidence type="ECO:0000313" key="4">
    <source>
        <dbReference type="Proteomes" id="UP000283269"/>
    </source>
</evidence>
<dbReference type="Pfam" id="PF05183">
    <property type="entry name" value="RdRP"/>
    <property type="match status" value="1"/>
</dbReference>
<dbReference type="FunCoup" id="A0A409WG92">
    <property type="interactions" value="6"/>
</dbReference>
<protein>
    <recommendedName>
        <fullName evidence="1">RNA-dependent RNA polymerase</fullName>
        <ecNumber evidence="1">2.7.7.48</ecNumber>
    </recommendedName>
</protein>
<dbReference type="OrthoDB" id="6513042at2759"/>
<dbReference type="GO" id="GO:0031380">
    <property type="term" value="C:nuclear RNA-directed RNA polymerase complex"/>
    <property type="evidence" value="ECO:0007669"/>
    <property type="project" value="TreeGrafter"/>
</dbReference>
<proteinExistence type="inferred from homology"/>
<keyword evidence="1" id="KW-0548">Nucleotidyltransferase</keyword>